<dbReference type="AlphaFoldDB" id="J1HKP8"/>
<organism evidence="4 5">
    <name type="scientific">Actinomyces massiliensis F0489</name>
    <dbReference type="NCBI Taxonomy" id="1125718"/>
    <lineage>
        <taxon>Bacteria</taxon>
        <taxon>Bacillati</taxon>
        <taxon>Actinomycetota</taxon>
        <taxon>Actinomycetes</taxon>
        <taxon>Actinomycetales</taxon>
        <taxon>Actinomycetaceae</taxon>
        <taxon>Actinomyces</taxon>
    </lineage>
</organism>
<evidence type="ECO:0000259" key="3">
    <source>
        <dbReference type="Pfam" id="PF07992"/>
    </source>
</evidence>
<dbReference type="PANTHER" id="PTHR43539:SF78">
    <property type="entry name" value="FLAVIN-CONTAINING MONOOXYGENASE"/>
    <property type="match status" value="1"/>
</dbReference>
<evidence type="ECO:0000256" key="1">
    <source>
        <dbReference type="ARBA" id="ARBA00023002"/>
    </source>
</evidence>
<dbReference type="GO" id="GO:0004497">
    <property type="term" value="F:monooxygenase activity"/>
    <property type="evidence" value="ECO:0007669"/>
    <property type="project" value="TreeGrafter"/>
</dbReference>
<proteinExistence type="predicted"/>
<dbReference type="SUPFAM" id="SSF51905">
    <property type="entry name" value="FAD/NAD(P)-binding domain"/>
    <property type="match status" value="1"/>
</dbReference>
<evidence type="ECO:0000256" key="2">
    <source>
        <dbReference type="SAM" id="MobiDB-lite"/>
    </source>
</evidence>
<dbReference type="PRINTS" id="PR00368">
    <property type="entry name" value="FADPNR"/>
</dbReference>
<dbReference type="EMBL" id="AKFT01000057">
    <property type="protein sequence ID" value="EJF46540.1"/>
    <property type="molecule type" value="Genomic_DNA"/>
</dbReference>
<dbReference type="InterPro" id="IPR023753">
    <property type="entry name" value="FAD/NAD-binding_dom"/>
</dbReference>
<evidence type="ECO:0000313" key="4">
    <source>
        <dbReference type="EMBL" id="EJF46540.1"/>
    </source>
</evidence>
<sequence length="498" mass="52862">MIAHDGDVNPAETDQRTTDASSVSGMTDATAADAGSAGGAGRAGSAAGVSDASDIREVSEVSEVVDVIVIGAGQAGLAVAGELARRGLIPGRELLVLDAEEGPGGAWRHRWDSLTIGRAHRIADLPQFPANDLDEGSPSNIAVPGYYRRYEEARGLRVLRPVHVTAVRSTELASPPLSTGGVHAAVGTAARSGRTRMSRRHDPVRRDTLLAVEARTREGRRTWLARMVVSATGTWNHPYIPHIPGKDRFAGQQLHTATYRRAEELAGQRVLVVGGGLTAVQMLLEVAPYAAAVTWATRRPPSFTTGLDDIWGAAMERAVSARTVGPFPESVVRSTGAPTLARHVDGVERGILVSKGMINLIGERAVRFSPAATGDHPDGLGADAITGGGLAVPDSWNPYPEPTWVEVDTIFWNTGFRAPLTHLEPLRLRDREGAASVDAPVDGGHRYEAGIRMEGRTGVAKDPRVLLVGYGASASTLGASRAGAEAARRIWRRLRHQE</sequence>
<dbReference type="Pfam" id="PF07992">
    <property type="entry name" value="Pyr_redox_2"/>
    <property type="match status" value="1"/>
</dbReference>
<feature type="compositionally biased region" description="Low complexity" evidence="2">
    <location>
        <begin position="43"/>
        <end position="52"/>
    </location>
</feature>
<gene>
    <name evidence="4" type="ORF">HMPREF1318_1954</name>
</gene>
<dbReference type="InterPro" id="IPR036188">
    <property type="entry name" value="FAD/NAD-bd_sf"/>
</dbReference>
<accession>J1HKP8</accession>
<protein>
    <submittedName>
        <fullName evidence="4">Pyridine nucleotide-disulfide oxidoreductase</fullName>
    </submittedName>
</protein>
<dbReference type="PATRIC" id="fig|1125718.3.peg.835"/>
<dbReference type="eggNOG" id="COG2072">
    <property type="taxonomic scope" value="Bacteria"/>
</dbReference>
<name>J1HKP8_9ACTO</name>
<comment type="caution">
    <text evidence="4">The sequence shown here is derived from an EMBL/GenBank/DDBJ whole genome shotgun (WGS) entry which is preliminary data.</text>
</comment>
<dbReference type="GO" id="GO:0050660">
    <property type="term" value="F:flavin adenine dinucleotide binding"/>
    <property type="evidence" value="ECO:0007669"/>
    <property type="project" value="TreeGrafter"/>
</dbReference>
<dbReference type="Gene3D" id="3.50.50.60">
    <property type="entry name" value="FAD/NAD(P)-binding domain"/>
    <property type="match status" value="1"/>
</dbReference>
<dbReference type="PANTHER" id="PTHR43539">
    <property type="entry name" value="FLAVIN-BINDING MONOOXYGENASE-LIKE PROTEIN (AFU_ORTHOLOGUE AFUA_4G09220)"/>
    <property type="match status" value="1"/>
</dbReference>
<reference evidence="4 5" key="1">
    <citation type="submission" date="2012-05" db="EMBL/GenBank/DDBJ databases">
        <authorList>
            <person name="Harkins D.M."/>
            <person name="Madupu R."/>
            <person name="Durkin A.S."/>
            <person name="Torralba M."/>
            <person name="Methe B."/>
            <person name="Sutton G.G."/>
            <person name="Nelson K.E."/>
        </authorList>
    </citation>
    <scope>NUCLEOTIDE SEQUENCE [LARGE SCALE GENOMIC DNA]</scope>
    <source>
        <strain evidence="4 5">F0489</strain>
    </source>
</reference>
<dbReference type="InterPro" id="IPR050982">
    <property type="entry name" value="Auxin_biosynth/cation_transpt"/>
</dbReference>
<feature type="region of interest" description="Disordered" evidence="2">
    <location>
        <begin position="1"/>
        <end position="53"/>
    </location>
</feature>
<evidence type="ECO:0000313" key="5">
    <source>
        <dbReference type="Proteomes" id="UP000002941"/>
    </source>
</evidence>
<feature type="compositionally biased region" description="Polar residues" evidence="2">
    <location>
        <begin position="18"/>
        <end position="27"/>
    </location>
</feature>
<feature type="compositionally biased region" description="Basic and acidic residues" evidence="2">
    <location>
        <begin position="1"/>
        <end position="17"/>
    </location>
</feature>
<feature type="domain" description="FAD/NAD(P)-binding" evidence="3">
    <location>
        <begin position="66"/>
        <end position="325"/>
    </location>
</feature>
<keyword evidence="1" id="KW-0560">Oxidoreductase</keyword>
<dbReference type="PRINTS" id="PR00411">
    <property type="entry name" value="PNDRDTASEI"/>
</dbReference>
<dbReference type="Proteomes" id="UP000002941">
    <property type="component" value="Unassembled WGS sequence"/>
</dbReference>
<keyword evidence="5" id="KW-1185">Reference proteome</keyword>